<comment type="caution">
    <text evidence="2">The sequence shown here is derived from an EMBL/GenBank/DDBJ whole genome shotgun (WGS) entry which is preliminary data.</text>
</comment>
<evidence type="ECO:0000313" key="3">
    <source>
        <dbReference type="Proteomes" id="UP001159427"/>
    </source>
</evidence>
<name>A0ABN8LQY1_9CNID</name>
<keyword evidence="3" id="KW-1185">Reference proteome</keyword>
<proteinExistence type="predicted"/>
<feature type="coiled-coil region" evidence="1">
    <location>
        <begin position="211"/>
        <end position="310"/>
    </location>
</feature>
<dbReference type="Proteomes" id="UP001159427">
    <property type="component" value="Unassembled WGS sequence"/>
</dbReference>
<protein>
    <submittedName>
        <fullName evidence="2">Uncharacterized protein</fullName>
    </submittedName>
</protein>
<evidence type="ECO:0000313" key="2">
    <source>
        <dbReference type="EMBL" id="CAH3018153.1"/>
    </source>
</evidence>
<gene>
    <name evidence="2" type="ORF">PEVE_00041479</name>
</gene>
<keyword evidence="1" id="KW-0175">Coiled coil</keyword>
<reference evidence="2 3" key="1">
    <citation type="submission" date="2022-05" db="EMBL/GenBank/DDBJ databases">
        <authorList>
            <consortium name="Genoscope - CEA"/>
            <person name="William W."/>
        </authorList>
    </citation>
    <scope>NUCLEOTIDE SEQUENCE [LARGE SCALE GENOMIC DNA]</scope>
</reference>
<dbReference type="EMBL" id="CALNXI010000079">
    <property type="protein sequence ID" value="CAH3018153.1"/>
    <property type="molecule type" value="Genomic_DNA"/>
</dbReference>
<accession>A0ABN8LQY1</accession>
<organism evidence="2 3">
    <name type="scientific">Porites evermanni</name>
    <dbReference type="NCBI Taxonomy" id="104178"/>
    <lineage>
        <taxon>Eukaryota</taxon>
        <taxon>Metazoa</taxon>
        <taxon>Cnidaria</taxon>
        <taxon>Anthozoa</taxon>
        <taxon>Hexacorallia</taxon>
        <taxon>Scleractinia</taxon>
        <taxon>Fungiina</taxon>
        <taxon>Poritidae</taxon>
        <taxon>Porites</taxon>
    </lineage>
</organism>
<evidence type="ECO:0000256" key="1">
    <source>
        <dbReference type="SAM" id="Coils"/>
    </source>
</evidence>
<feature type="non-terminal residue" evidence="2">
    <location>
        <position position="1"/>
    </location>
</feature>
<sequence>LFHENETCKRSMRQAFTEHFGKSTSFYVLTMEMTSPPKPTRIVNCLLPNPVEGEALESKGDEDFSEQNGELSLSSREILSLPALAGEVAVAQKQQINDLSKRQEVLDRLKVNPSLVTDLQINLCICQHAFKFLPDTVSDKNSWDTLTKRCFFPSRLNALISSGENLAHQLTIAKEKQERERVTHKEYRAKMSEHAKKVELYEMNAPINLNIAKQRETNANLTEELEFLRRLADDSILKSTQAEIFQLRNRQKCLEETIVLKQAELKHENERHTQLRRETDTLHKRNKAQLTRLKRQLQEANSRNRRWNDEACRLEQRIAELKSQAMK</sequence>